<dbReference type="STRING" id="1526658.BHK69_13675"/>
<reference evidence="6 7" key="1">
    <citation type="journal article" date="2015" name="Antonie Van Leeuwenhoek">
        <title>Bosea vaviloviae sp. nov., a new species of slow-growing rhizobia isolated from nodules of the relict species Vavilovia formosa (Stev.) Fed.</title>
        <authorList>
            <person name="Safronova V.I."/>
            <person name="Kuznetsova I.G."/>
            <person name="Sazanova A.L."/>
            <person name="Kimeklis A.K."/>
            <person name="Belimov A.A."/>
            <person name="Andronov E.E."/>
            <person name="Pinaev A.G."/>
            <person name="Chizhevskaya E.P."/>
            <person name="Pukhaev A.R."/>
            <person name="Popov K.P."/>
            <person name="Willems A."/>
            <person name="Tikhonovich I.A."/>
        </authorList>
    </citation>
    <scope>NUCLEOTIDE SEQUENCE [LARGE SCALE GENOMIC DNA]</scope>
    <source>
        <strain evidence="6 7">Vaf18</strain>
    </source>
</reference>
<dbReference type="AlphaFoldDB" id="A0A1D7U1Y0"/>
<dbReference type="InterPro" id="IPR036390">
    <property type="entry name" value="WH_DNA-bd_sf"/>
</dbReference>
<feature type="domain" description="HTH iclR-type" evidence="4">
    <location>
        <begin position="2"/>
        <end position="64"/>
    </location>
</feature>
<name>A0A1D7U1Y0_9HYPH</name>
<dbReference type="Pfam" id="PF01614">
    <property type="entry name" value="IclR_C"/>
    <property type="match status" value="1"/>
</dbReference>
<dbReference type="GO" id="GO:0045892">
    <property type="term" value="P:negative regulation of DNA-templated transcription"/>
    <property type="evidence" value="ECO:0007669"/>
    <property type="project" value="TreeGrafter"/>
</dbReference>
<dbReference type="InterPro" id="IPR029016">
    <property type="entry name" value="GAF-like_dom_sf"/>
</dbReference>
<evidence type="ECO:0000259" key="5">
    <source>
        <dbReference type="PROSITE" id="PS51078"/>
    </source>
</evidence>
<dbReference type="InterPro" id="IPR050707">
    <property type="entry name" value="HTH_MetabolicPath_Reg"/>
</dbReference>
<dbReference type="Proteomes" id="UP000094969">
    <property type="component" value="Chromosome"/>
</dbReference>
<evidence type="ECO:0000313" key="6">
    <source>
        <dbReference type="EMBL" id="AOO81371.1"/>
    </source>
</evidence>
<dbReference type="InterPro" id="IPR005471">
    <property type="entry name" value="Tscrpt_reg_IclR_N"/>
</dbReference>
<evidence type="ECO:0000313" key="7">
    <source>
        <dbReference type="Proteomes" id="UP000094969"/>
    </source>
</evidence>
<dbReference type="PROSITE" id="PS51077">
    <property type="entry name" value="HTH_ICLR"/>
    <property type="match status" value="1"/>
</dbReference>
<evidence type="ECO:0000256" key="2">
    <source>
        <dbReference type="ARBA" id="ARBA00023125"/>
    </source>
</evidence>
<dbReference type="EMBL" id="CP017147">
    <property type="protein sequence ID" value="AOO81371.1"/>
    <property type="molecule type" value="Genomic_DNA"/>
</dbReference>
<evidence type="ECO:0008006" key="8">
    <source>
        <dbReference type="Google" id="ProtNLM"/>
    </source>
</evidence>
<dbReference type="PANTHER" id="PTHR30136">
    <property type="entry name" value="HELIX-TURN-HELIX TRANSCRIPTIONAL REGULATOR, ICLR FAMILY"/>
    <property type="match status" value="1"/>
</dbReference>
<keyword evidence="1" id="KW-0805">Transcription regulation</keyword>
<keyword evidence="2" id="KW-0238">DNA-binding</keyword>
<protein>
    <recommendedName>
        <fullName evidence="8">IclR family transcriptional regulator</fullName>
    </recommendedName>
</protein>
<organism evidence="6 7">
    <name type="scientific">Bosea vaviloviae</name>
    <dbReference type="NCBI Taxonomy" id="1526658"/>
    <lineage>
        <taxon>Bacteria</taxon>
        <taxon>Pseudomonadati</taxon>
        <taxon>Pseudomonadota</taxon>
        <taxon>Alphaproteobacteria</taxon>
        <taxon>Hyphomicrobiales</taxon>
        <taxon>Boseaceae</taxon>
        <taxon>Bosea</taxon>
    </lineage>
</organism>
<dbReference type="InterPro" id="IPR036388">
    <property type="entry name" value="WH-like_DNA-bd_sf"/>
</dbReference>
<dbReference type="SMART" id="SM00346">
    <property type="entry name" value="HTH_ICLR"/>
    <property type="match status" value="1"/>
</dbReference>
<proteinExistence type="predicted"/>
<dbReference type="Gene3D" id="3.30.450.40">
    <property type="match status" value="1"/>
</dbReference>
<dbReference type="GO" id="GO:0003700">
    <property type="term" value="F:DNA-binding transcription factor activity"/>
    <property type="evidence" value="ECO:0007669"/>
    <property type="project" value="TreeGrafter"/>
</dbReference>
<dbReference type="Gene3D" id="1.10.10.10">
    <property type="entry name" value="Winged helix-like DNA-binding domain superfamily/Winged helix DNA-binding domain"/>
    <property type="match status" value="1"/>
</dbReference>
<dbReference type="SUPFAM" id="SSF55781">
    <property type="entry name" value="GAF domain-like"/>
    <property type="match status" value="1"/>
</dbReference>
<dbReference type="Pfam" id="PF09339">
    <property type="entry name" value="HTH_IclR"/>
    <property type="match status" value="1"/>
</dbReference>
<feature type="domain" description="IclR-ED" evidence="5">
    <location>
        <begin position="65"/>
        <end position="252"/>
    </location>
</feature>
<sequence>MEVPMDRAVAIVELLSRHASGLPLMTIADDLAIPRSATHRLLGDLRDEGYVRQDYEGGAYRLTAKIVALGFTYLSAAGATSRVQPVLDRLAEETGELVTLAVIDAGRLIRLAKAQGARRGLLYNPDEGAEVYLAATSNGHAWLSCLDDEEVLQLVAKQGFKREGYGPNAPRSLKELLDFVERARAAGCAKIFETYEAGTAAVAVPIFRADGAVPIGTVSVAGPCIRMTESMMDRITPALVDAAREIGQKGAGLPIFDRAEH</sequence>
<keyword evidence="3" id="KW-0804">Transcription</keyword>
<dbReference type="PROSITE" id="PS51078">
    <property type="entry name" value="ICLR_ED"/>
    <property type="match status" value="1"/>
</dbReference>
<gene>
    <name evidence="6" type="ORF">BHK69_13675</name>
</gene>
<evidence type="ECO:0000256" key="3">
    <source>
        <dbReference type="ARBA" id="ARBA00023163"/>
    </source>
</evidence>
<keyword evidence="7" id="KW-1185">Reference proteome</keyword>
<evidence type="ECO:0000259" key="4">
    <source>
        <dbReference type="PROSITE" id="PS51077"/>
    </source>
</evidence>
<accession>A0A1D7U1Y0</accession>
<dbReference type="GO" id="GO:0003677">
    <property type="term" value="F:DNA binding"/>
    <property type="evidence" value="ECO:0007669"/>
    <property type="project" value="UniProtKB-KW"/>
</dbReference>
<dbReference type="SUPFAM" id="SSF46785">
    <property type="entry name" value="Winged helix' DNA-binding domain"/>
    <property type="match status" value="1"/>
</dbReference>
<dbReference type="InterPro" id="IPR014757">
    <property type="entry name" value="Tscrpt_reg_IclR_C"/>
</dbReference>
<dbReference type="FunFam" id="1.10.10.10:FF:000056">
    <property type="entry name" value="IclR family transcriptional regulator"/>
    <property type="match status" value="1"/>
</dbReference>
<dbReference type="KEGG" id="bvv:BHK69_13675"/>
<dbReference type="PANTHER" id="PTHR30136:SF35">
    <property type="entry name" value="HTH-TYPE TRANSCRIPTIONAL REGULATOR RV1719"/>
    <property type="match status" value="1"/>
</dbReference>
<evidence type="ECO:0000256" key="1">
    <source>
        <dbReference type="ARBA" id="ARBA00023015"/>
    </source>
</evidence>